<evidence type="ECO:0000313" key="2">
    <source>
        <dbReference type="Proteomes" id="UP000317093"/>
    </source>
</evidence>
<accession>A0A518B2M6</accession>
<organism evidence="1 2">
    <name type="scientific">Kolteria novifilia</name>
    <dbReference type="NCBI Taxonomy" id="2527975"/>
    <lineage>
        <taxon>Bacteria</taxon>
        <taxon>Pseudomonadati</taxon>
        <taxon>Planctomycetota</taxon>
        <taxon>Planctomycetia</taxon>
        <taxon>Kolteriales</taxon>
        <taxon>Kolteriaceae</taxon>
        <taxon>Kolteria</taxon>
    </lineage>
</organism>
<dbReference type="EMBL" id="CP036279">
    <property type="protein sequence ID" value="QDU61243.1"/>
    <property type="molecule type" value="Genomic_DNA"/>
</dbReference>
<dbReference type="KEGG" id="knv:Pan216_20970"/>
<dbReference type="AlphaFoldDB" id="A0A518B2M6"/>
<reference evidence="1 2" key="1">
    <citation type="submission" date="2019-02" db="EMBL/GenBank/DDBJ databases">
        <title>Deep-cultivation of Planctomycetes and their phenomic and genomic characterization uncovers novel biology.</title>
        <authorList>
            <person name="Wiegand S."/>
            <person name="Jogler M."/>
            <person name="Boedeker C."/>
            <person name="Pinto D."/>
            <person name="Vollmers J."/>
            <person name="Rivas-Marin E."/>
            <person name="Kohn T."/>
            <person name="Peeters S.H."/>
            <person name="Heuer A."/>
            <person name="Rast P."/>
            <person name="Oberbeckmann S."/>
            <person name="Bunk B."/>
            <person name="Jeske O."/>
            <person name="Meyerdierks A."/>
            <person name="Storesund J.E."/>
            <person name="Kallscheuer N."/>
            <person name="Luecker S."/>
            <person name="Lage O.M."/>
            <person name="Pohl T."/>
            <person name="Merkel B.J."/>
            <person name="Hornburger P."/>
            <person name="Mueller R.-W."/>
            <person name="Bruemmer F."/>
            <person name="Labrenz M."/>
            <person name="Spormann A.M."/>
            <person name="Op den Camp H."/>
            <person name="Overmann J."/>
            <person name="Amann R."/>
            <person name="Jetten M.S.M."/>
            <person name="Mascher T."/>
            <person name="Medema M.H."/>
            <person name="Devos D.P."/>
            <person name="Kaster A.-K."/>
            <person name="Ovreas L."/>
            <person name="Rohde M."/>
            <person name="Galperin M.Y."/>
            <person name="Jogler C."/>
        </authorList>
    </citation>
    <scope>NUCLEOTIDE SEQUENCE [LARGE SCALE GENOMIC DNA]</scope>
    <source>
        <strain evidence="1 2">Pan216</strain>
    </source>
</reference>
<dbReference type="Proteomes" id="UP000317093">
    <property type="component" value="Chromosome"/>
</dbReference>
<protein>
    <submittedName>
        <fullName evidence="1">Uncharacterized protein</fullName>
    </submittedName>
</protein>
<gene>
    <name evidence="1" type="ORF">Pan216_20970</name>
</gene>
<name>A0A518B2M6_9BACT</name>
<keyword evidence="2" id="KW-1185">Reference proteome</keyword>
<proteinExistence type="predicted"/>
<sequence>MATDDQINELAETELQNRLESGGVEEYQTQDIRFRGARLLDLDELLKRRRNRRASRARLIKPMGDK</sequence>
<evidence type="ECO:0000313" key="1">
    <source>
        <dbReference type="EMBL" id="QDU61243.1"/>
    </source>
</evidence>